<organism evidence="1 2">
    <name type="scientific">Muribaculum intestinale</name>
    <dbReference type="NCBI Taxonomy" id="1796646"/>
    <lineage>
        <taxon>Bacteria</taxon>
        <taxon>Pseudomonadati</taxon>
        <taxon>Bacteroidota</taxon>
        <taxon>Bacteroidia</taxon>
        <taxon>Bacteroidales</taxon>
        <taxon>Muribaculaceae</taxon>
        <taxon>Muribaculum</taxon>
    </lineage>
</organism>
<sequence>MSVSNERAYDSKVVAAKKTQLTNNLQEYKVAKSAITSLKSNNETPISRAEATDPATGAHLMYLAPDGAFYPIVRFNQAGSETLYYMNLDQILVPAGKELTFPNFSYTYNAETGLAWPENLDWDWAYYMGLYDSQYLFTKEKASDYDLTATLWPCKALNLGLPTPELTVGENTYSPSYKDGEKVVDMSLVIGGNGGFNQGFTDALISTGKYSNFEFNVMLSNYNAAVTFGSYSEVVGAGKTVDAAFSGTSVAAVRDNHLKSSMEAGGVTSDDFYGISQQFVTGPTNAILSNVTLTALTVGKAGNDISLTIYQLTPDGESVKLTQVYEALHTLEADAKGWTRINFEIFDEETENEYIVLEPNAEYMFLLSDIEDLDAFLPQMAEFQNNVGEFTADWFRRGMVTDIYLRNGGFYQISADMNWGVQGNSSARAFYPSINFELTLKYPYICPVLYFEDQEHGYYPEIGVSEIEMPLFPYKDEQTSTILGSIYIFSDATAEELKASMEFSSDELKSKINAVVANGKDFQIQGNSYVSKTAQRIVQVEVLEDIPAGSWIKLHNYNETLTINLPAYDMSGIGDVVADGEAVATEYFDLQGRKLAGETNGVVIKKMTMTDGSVKAVKVVK</sequence>
<protein>
    <submittedName>
        <fullName evidence="1">Uncharacterized protein</fullName>
    </submittedName>
</protein>
<dbReference type="Proteomes" id="UP000306630">
    <property type="component" value="Unassembled WGS sequence"/>
</dbReference>
<proteinExistence type="predicted"/>
<comment type="caution">
    <text evidence="1">The sequence shown here is derived from an EMBL/GenBank/DDBJ whole genome shotgun (WGS) entry which is preliminary data.</text>
</comment>
<dbReference type="RefSeq" id="WP_135957467.1">
    <property type="nucleotide sequence ID" value="NZ_SRVL01000035.1"/>
</dbReference>
<dbReference type="AlphaFoldDB" id="A0A4S1ZDY3"/>
<reference evidence="1 2" key="1">
    <citation type="submission" date="2019-04" db="EMBL/GenBank/DDBJ databases">
        <title>Microbes associate with the intestines of laboratory mice.</title>
        <authorList>
            <person name="Navarre W."/>
            <person name="Wong E."/>
            <person name="Huang K."/>
            <person name="Tropini C."/>
            <person name="Ng K."/>
            <person name="Yu B."/>
        </authorList>
    </citation>
    <scope>NUCLEOTIDE SEQUENCE [LARGE SCALE GENOMIC DNA]</scope>
    <source>
        <strain evidence="1 2">NM06_A21</strain>
    </source>
</reference>
<evidence type="ECO:0000313" key="1">
    <source>
        <dbReference type="EMBL" id="TGY76088.1"/>
    </source>
</evidence>
<evidence type="ECO:0000313" key="2">
    <source>
        <dbReference type="Proteomes" id="UP000306630"/>
    </source>
</evidence>
<accession>A0A4S1ZDY3</accession>
<gene>
    <name evidence="1" type="ORF">E5333_01800</name>
</gene>
<dbReference type="EMBL" id="SRYD01000005">
    <property type="protein sequence ID" value="TGY76088.1"/>
    <property type="molecule type" value="Genomic_DNA"/>
</dbReference>
<name>A0A4S1ZDY3_9BACT</name>